<dbReference type="GO" id="GO:0032259">
    <property type="term" value="P:methylation"/>
    <property type="evidence" value="ECO:0007669"/>
    <property type="project" value="UniProtKB-KW"/>
</dbReference>
<keyword evidence="1" id="KW-0489">Methyltransferase</keyword>
<dbReference type="Gene3D" id="3.40.50.150">
    <property type="entry name" value="Vaccinia Virus protein VP39"/>
    <property type="match status" value="1"/>
</dbReference>
<reference evidence="4 5" key="1">
    <citation type="journal article" date="2018" name="New Phytol.">
        <title>Comparative genomics and transcriptomics depict ericoid mycorrhizal fungi as versatile saprotrophs and plant mutualists.</title>
        <authorList>
            <person name="Martino E."/>
            <person name="Morin E."/>
            <person name="Grelet G.A."/>
            <person name="Kuo A."/>
            <person name="Kohler A."/>
            <person name="Daghino S."/>
            <person name="Barry K.W."/>
            <person name="Cichocki N."/>
            <person name="Clum A."/>
            <person name="Dockter R.B."/>
            <person name="Hainaut M."/>
            <person name="Kuo R.C."/>
            <person name="LaButti K."/>
            <person name="Lindahl B.D."/>
            <person name="Lindquist E.A."/>
            <person name="Lipzen A."/>
            <person name="Khouja H.R."/>
            <person name="Magnuson J."/>
            <person name="Murat C."/>
            <person name="Ohm R.A."/>
            <person name="Singer S.W."/>
            <person name="Spatafora J.W."/>
            <person name="Wang M."/>
            <person name="Veneault-Fourrey C."/>
            <person name="Henrissat B."/>
            <person name="Grigoriev I.V."/>
            <person name="Martin F.M."/>
            <person name="Perotto S."/>
        </authorList>
    </citation>
    <scope>NUCLEOTIDE SEQUENCE [LARGE SCALE GENOMIC DNA]</scope>
    <source>
        <strain evidence="4 5">ATCC 22711</strain>
    </source>
</reference>
<keyword evidence="2" id="KW-0808">Transferase</keyword>
<dbReference type="SUPFAM" id="SSF53335">
    <property type="entry name" value="S-adenosyl-L-methionine-dependent methyltransferases"/>
    <property type="match status" value="1"/>
</dbReference>
<dbReference type="InParanoid" id="A0A2T3AUU4"/>
<accession>A0A2T3AUU4</accession>
<organism evidence="4 5">
    <name type="scientific">Amorphotheca resinae ATCC 22711</name>
    <dbReference type="NCBI Taxonomy" id="857342"/>
    <lineage>
        <taxon>Eukaryota</taxon>
        <taxon>Fungi</taxon>
        <taxon>Dikarya</taxon>
        <taxon>Ascomycota</taxon>
        <taxon>Pezizomycotina</taxon>
        <taxon>Leotiomycetes</taxon>
        <taxon>Helotiales</taxon>
        <taxon>Amorphothecaceae</taxon>
        <taxon>Amorphotheca</taxon>
    </lineage>
</organism>
<dbReference type="OrthoDB" id="540004at2759"/>
<dbReference type="Pfam" id="PF13649">
    <property type="entry name" value="Methyltransf_25"/>
    <property type="match status" value="1"/>
</dbReference>
<evidence type="ECO:0000259" key="3">
    <source>
        <dbReference type="Pfam" id="PF13649"/>
    </source>
</evidence>
<dbReference type="EMBL" id="KZ679015">
    <property type="protein sequence ID" value="PSS12455.1"/>
    <property type="molecule type" value="Genomic_DNA"/>
</dbReference>
<dbReference type="RefSeq" id="XP_024718453.1">
    <property type="nucleotide sequence ID" value="XM_024866955.1"/>
</dbReference>
<dbReference type="STRING" id="857342.A0A2T3AUU4"/>
<feature type="domain" description="Methyltransferase" evidence="3">
    <location>
        <begin position="46"/>
        <end position="135"/>
    </location>
</feature>
<dbReference type="InterPro" id="IPR029063">
    <property type="entry name" value="SAM-dependent_MTases_sf"/>
</dbReference>
<dbReference type="InterPro" id="IPR041698">
    <property type="entry name" value="Methyltransf_25"/>
</dbReference>
<keyword evidence="5" id="KW-1185">Reference proteome</keyword>
<gene>
    <name evidence="4" type="ORF">M430DRAFT_36580</name>
</gene>
<evidence type="ECO:0000256" key="1">
    <source>
        <dbReference type="ARBA" id="ARBA00022603"/>
    </source>
</evidence>
<dbReference type="GeneID" id="36575036"/>
<sequence length="213" mass="23822">MDPKALVQEGYDNIAPRYLEWTSGSSSPRMPYLQKLLKCLPARSKVLELGCGAGKQTRVLSEHCEVTANDVSAAQIQLARQHAPDAVLIQGDMMELTFPPDTFHAVVALYSIIHLPRSEQALLLKRTAEWLEEGGYLLMNLGTRDDPGTVASWLDGCRMYWSGFDAATNREMVRLAGFELVEEEITQEVEDGVVVPFLWMLAKKKGRREKRAG</sequence>
<evidence type="ECO:0000313" key="4">
    <source>
        <dbReference type="EMBL" id="PSS12455.1"/>
    </source>
</evidence>
<dbReference type="Proteomes" id="UP000241818">
    <property type="component" value="Unassembled WGS sequence"/>
</dbReference>
<evidence type="ECO:0000256" key="2">
    <source>
        <dbReference type="ARBA" id="ARBA00022679"/>
    </source>
</evidence>
<dbReference type="CDD" id="cd02440">
    <property type="entry name" value="AdoMet_MTases"/>
    <property type="match status" value="1"/>
</dbReference>
<dbReference type="AlphaFoldDB" id="A0A2T3AUU4"/>
<protein>
    <recommendedName>
        <fullName evidence="3">Methyltransferase domain-containing protein</fullName>
    </recommendedName>
</protein>
<dbReference type="GO" id="GO:0008168">
    <property type="term" value="F:methyltransferase activity"/>
    <property type="evidence" value="ECO:0007669"/>
    <property type="project" value="UniProtKB-KW"/>
</dbReference>
<dbReference type="PANTHER" id="PTHR43861:SF1">
    <property type="entry name" value="TRANS-ACONITATE 2-METHYLTRANSFERASE"/>
    <property type="match status" value="1"/>
</dbReference>
<proteinExistence type="predicted"/>
<evidence type="ECO:0000313" key="5">
    <source>
        <dbReference type="Proteomes" id="UP000241818"/>
    </source>
</evidence>
<dbReference type="PANTHER" id="PTHR43861">
    <property type="entry name" value="TRANS-ACONITATE 2-METHYLTRANSFERASE-RELATED"/>
    <property type="match status" value="1"/>
</dbReference>
<name>A0A2T3AUU4_AMORE</name>